<keyword evidence="1" id="KW-0328">Glycosyltransferase</keyword>
<dbReference type="AlphaFoldDB" id="A0A9W6MIL3"/>
<dbReference type="InterPro" id="IPR028098">
    <property type="entry name" value="Glyco_trans_4-like_N"/>
</dbReference>
<dbReference type="Proteomes" id="UP001143474">
    <property type="component" value="Unassembled WGS sequence"/>
</dbReference>
<dbReference type="Gene3D" id="3.40.50.2000">
    <property type="entry name" value="Glycogen Phosphorylase B"/>
    <property type="match status" value="2"/>
</dbReference>
<proteinExistence type="predicted"/>
<reference evidence="5" key="2">
    <citation type="submission" date="2023-01" db="EMBL/GenBank/DDBJ databases">
        <authorList>
            <person name="Sun Q."/>
            <person name="Evtushenko L."/>
        </authorList>
    </citation>
    <scope>NUCLEOTIDE SEQUENCE</scope>
    <source>
        <strain evidence="5">VKM Ac-2007</strain>
    </source>
</reference>
<evidence type="ECO:0000256" key="1">
    <source>
        <dbReference type="ARBA" id="ARBA00022676"/>
    </source>
</evidence>
<name>A0A9W6MIL3_9ACTN</name>
<evidence type="ECO:0000313" key="6">
    <source>
        <dbReference type="Proteomes" id="UP001143474"/>
    </source>
</evidence>
<dbReference type="GO" id="GO:0016757">
    <property type="term" value="F:glycosyltransferase activity"/>
    <property type="evidence" value="ECO:0007669"/>
    <property type="project" value="UniProtKB-KW"/>
</dbReference>
<dbReference type="CDD" id="cd03801">
    <property type="entry name" value="GT4_PimA-like"/>
    <property type="match status" value="1"/>
</dbReference>
<dbReference type="SUPFAM" id="SSF53756">
    <property type="entry name" value="UDP-Glycosyltransferase/glycogen phosphorylase"/>
    <property type="match status" value="1"/>
</dbReference>
<reference evidence="5" key="1">
    <citation type="journal article" date="2014" name="Int. J. Syst. Evol. Microbiol.">
        <title>Complete genome sequence of Corynebacterium casei LMG S-19264T (=DSM 44701T), isolated from a smear-ripened cheese.</title>
        <authorList>
            <consortium name="US DOE Joint Genome Institute (JGI-PGF)"/>
            <person name="Walter F."/>
            <person name="Albersmeier A."/>
            <person name="Kalinowski J."/>
            <person name="Ruckert C."/>
        </authorList>
    </citation>
    <scope>NUCLEOTIDE SEQUENCE</scope>
    <source>
        <strain evidence="5">VKM Ac-2007</strain>
    </source>
</reference>
<evidence type="ECO:0000313" key="5">
    <source>
        <dbReference type="EMBL" id="GLK15325.1"/>
    </source>
</evidence>
<comment type="caution">
    <text evidence="5">The sequence shown here is derived from an EMBL/GenBank/DDBJ whole genome shotgun (WGS) entry which is preliminary data.</text>
</comment>
<dbReference type="InterPro" id="IPR050194">
    <property type="entry name" value="Glycosyltransferase_grp1"/>
</dbReference>
<feature type="domain" description="Glycosyltransferase subfamily 4-like N-terminal" evidence="4">
    <location>
        <begin position="15"/>
        <end position="167"/>
    </location>
</feature>
<dbReference type="EMBL" id="BSEV01000048">
    <property type="protein sequence ID" value="GLK15325.1"/>
    <property type="molecule type" value="Genomic_DNA"/>
</dbReference>
<protein>
    <recommendedName>
        <fullName evidence="7">Glycosyltransferase family 1 protein</fullName>
    </recommendedName>
</protein>
<keyword evidence="6" id="KW-1185">Reference proteome</keyword>
<dbReference type="PANTHER" id="PTHR45947">
    <property type="entry name" value="SULFOQUINOVOSYL TRANSFERASE SQD2"/>
    <property type="match status" value="1"/>
</dbReference>
<evidence type="ECO:0008006" key="7">
    <source>
        <dbReference type="Google" id="ProtNLM"/>
    </source>
</evidence>
<feature type="domain" description="Glycosyl transferase family 1" evidence="3">
    <location>
        <begin position="178"/>
        <end position="338"/>
    </location>
</feature>
<evidence type="ECO:0000259" key="3">
    <source>
        <dbReference type="Pfam" id="PF00534"/>
    </source>
</evidence>
<organism evidence="5 6">
    <name type="scientific">Streptosporangium carneum</name>
    <dbReference type="NCBI Taxonomy" id="47481"/>
    <lineage>
        <taxon>Bacteria</taxon>
        <taxon>Bacillati</taxon>
        <taxon>Actinomycetota</taxon>
        <taxon>Actinomycetes</taxon>
        <taxon>Streptosporangiales</taxon>
        <taxon>Streptosporangiaceae</taxon>
        <taxon>Streptosporangium</taxon>
    </lineage>
</organism>
<dbReference type="PANTHER" id="PTHR45947:SF3">
    <property type="entry name" value="SULFOQUINOVOSYL TRANSFERASE SQD2"/>
    <property type="match status" value="1"/>
</dbReference>
<dbReference type="Pfam" id="PF00534">
    <property type="entry name" value="Glycos_transf_1"/>
    <property type="match status" value="1"/>
</dbReference>
<dbReference type="RefSeq" id="WP_271223543.1">
    <property type="nucleotide sequence ID" value="NZ_BAAAVD010000013.1"/>
</dbReference>
<gene>
    <name evidence="5" type="ORF">GCM10017600_87380</name>
</gene>
<dbReference type="InterPro" id="IPR001296">
    <property type="entry name" value="Glyco_trans_1"/>
</dbReference>
<sequence>MRILHIGYRLPPERGGKERYTARLAHEQLLHGHQVMIAHRHGRAPDGVETLPLTPTRVSQAISRKSDVTAFAMECAHALGGAGRIDVVNVQGDHREALALGPAARRLGIPLVLTVHGALTSRHRPIMPWAFRQVDGFITIGARPTDDLLRVGIPGRRIRTMSSGLDLPHLAVVRGRVPVEPGLVVSVGSLEKVKNHALTIRAFRELRAVRPHTRLVIIGEGPERAHLQQLAGPESGIHFTGQLSGDDVYSLVSRAQAFVLASRRFPTIGEGIPTAALEALALGTPVIVSSDATLDPVIEDRAAYRVFPSGSGEELVAHLRTVLDDETTRLRMIERGREAVSRLDWPTVAARVEEWYERFMPGRTSRLPVEVS</sequence>
<evidence type="ECO:0000256" key="2">
    <source>
        <dbReference type="ARBA" id="ARBA00022679"/>
    </source>
</evidence>
<accession>A0A9W6MIL3</accession>
<keyword evidence="2" id="KW-0808">Transferase</keyword>
<dbReference type="Pfam" id="PF13439">
    <property type="entry name" value="Glyco_transf_4"/>
    <property type="match status" value="1"/>
</dbReference>
<evidence type="ECO:0000259" key="4">
    <source>
        <dbReference type="Pfam" id="PF13439"/>
    </source>
</evidence>
<dbReference type="GO" id="GO:1901137">
    <property type="term" value="P:carbohydrate derivative biosynthetic process"/>
    <property type="evidence" value="ECO:0007669"/>
    <property type="project" value="UniProtKB-ARBA"/>
</dbReference>